<keyword evidence="1 4" id="KW-0489">Methyltransferase</keyword>
<dbReference type="CDD" id="cd02440">
    <property type="entry name" value="AdoMet_MTases"/>
    <property type="match status" value="1"/>
</dbReference>
<dbReference type="SUPFAM" id="SSF50249">
    <property type="entry name" value="Nucleic acid-binding proteins"/>
    <property type="match status" value="1"/>
</dbReference>
<dbReference type="InterPro" id="IPR002792">
    <property type="entry name" value="TRAM_dom"/>
</dbReference>
<dbReference type="GO" id="GO:0070041">
    <property type="term" value="F:rRNA (uridine-C5-)-methyltransferase activity"/>
    <property type="evidence" value="ECO:0007669"/>
    <property type="project" value="TreeGrafter"/>
</dbReference>
<comment type="similarity">
    <text evidence="4">Belongs to the class I-like SAM-binding methyltransferase superfamily. RNA M5U methyltransferase family.</text>
</comment>
<evidence type="ECO:0000256" key="3">
    <source>
        <dbReference type="ARBA" id="ARBA00022691"/>
    </source>
</evidence>
<dbReference type="Proteomes" id="UP000000323">
    <property type="component" value="Chromosome 1"/>
</dbReference>
<feature type="domain" description="TRAM" evidence="6">
    <location>
        <begin position="17"/>
        <end position="75"/>
    </location>
</feature>
<protein>
    <submittedName>
        <fullName evidence="7">RNA methyltransferase, TrmA family</fullName>
    </submittedName>
</protein>
<keyword evidence="8" id="KW-1185">Reference proteome</keyword>
<dbReference type="PROSITE" id="PS01230">
    <property type="entry name" value="TRMA_1"/>
    <property type="match status" value="1"/>
</dbReference>
<sequence length="405" mass="45809">MTRNSVGKMMGINDSPATSIDQTVDLELHDMAHGGRALGRHEGMVVFVPFGIPGERVLARIYHKHKRYAEAEIIDIITPSQDRVIPKCPYFGVCGGCHYQHIRYDRQLEIKRHIVESLLSRIGGFRDIKVLPTIPSPREYYYRNSARFLCGQQGDLGFTDWRSNSFIKVDTCPIMDEKINEVLQHIQGHGLPGENVRVRYSRQKDELVIWPKLSVDLETGQQFHTQVLLGREFRVSATSFFQVNTLQAENLIRIALDELEPLEGKTVVDAYCGVGTFTRFIAERAELTIGIEESPSATADFRYNMQGLKAKLIEGRAEKELGRLPNNIDRLLLDPPRTGCEPEALETILELAPEKIVYVSCDPATLARDLKVLCSTGAYRLKKVQPVDMFPQTFHIETIASLELL</sequence>
<name>D1CDT6_THET1</name>
<dbReference type="Pfam" id="PF05958">
    <property type="entry name" value="tRNA_U5-meth_tr"/>
    <property type="match status" value="1"/>
</dbReference>
<dbReference type="GO" id="GO:0070475">
    <property type="term" value="P:rRNA base methylation"/>
    <property type="evidence" value="ECO:0007669"/>
    <property type="project" value="TreeGrafter"/>
</dbReference>
<keyword evidence="3 4" id="KW-0949">S-adenosyl-L-methionine</keyword>
<evidence type="ECO:0000259" key="6">
    <source>
        <dbReference type="PROSITE" id="PS50926"/>
    </source>
</evidence>
<dbReference type="PANTHER" id="PTHR11061:SF30">
    <property type="entry name" value="TRNA (URACIL(54)-C(5))-METHYLTRANSFERASE"/>
    <property type="match status" value="1"/>
</dbReference>
<evidence type="ECO:0000256" key="2">
    <source>
        <dbReference type="ARBA" id="ARBA00022679"/>
    </source>
</evidence>
<evidence type="ECO:0000256" key="5">
    <source>
        <dbReference type="PROSITE-ProRule" id="PRU10015"/>
    </source>
</evidence>
<dbReference type="AlphaFoldDB" id="D1CDT6"/>
<dbReference type="PROSITE" id="PS01231">
    <property type="entry name" value="TRMA_2"/>
    <property type="match status" value="1"/>
</dbReference>
<feature type="binding site" evidence="4">
    <location>
        <position position="334"/>
    </location>
    <ligand>
        <name>S-adenosyl-L-methionine</name>
        <dbReference type="ChEBI" id="CHEBI:59789"/>
    </ligand>
</feature>
<dbReference type="InterPro" id="IPR012340">
    <property type="entry name" value="NA-bd_OB-fold"/>
</dbReference>
<dbReference type="InterPro" id="IPR010280">
    <property type="entry name" value="U5_MeTrfase_fam"/>
</dbReference>
<evidence type="ECO:0000313" key="7">
    <source>
        <dbReference type="EMBL" id="ACZ41092.1"/>
    </source>
</evidence>
<dbReference type="EMBL" id="CP001825">
    <property type="protein sequence ID" value="ACZ41092.1"/>
    <property type="molecule type" value="Genomic_DNA"/>
</dbReference>
<feature type="binding site" evidence="4">
    <location>
        <position position="271"/>
    </location>
    <ligand>
        <name>S-adenosyl-L-methionine</name>
        <dbReference type="ChEBI" id="CHEBI:59789"/>
    </ligand>
</feature>
<dbReference type="Pfam" id="PF01938">
    <property type="entry name" value="TRAM"/>
    <property type="match status" value="1"/>
</dbReference>
<feature type="active site" evidence="5">
    <location>
        <position position="361"/>
    </location>
</feature>
<reference evidence="8" key="1">
    <citation type="journal article" date="2010" name="Stand. Genomic Sci.">
        <title>Complete genome sequence of 'Thermobaculum terrenum' type strain (YNP1).</title>
        <authorList>
            <person name="Kiss H."/>
            <person name="Cleland D."/>
            <person name="Lapidus A."/>
            <person name="Lucas S."/>
            <person name="Glavina Del Rio T."/>
            <person name="Nolan M."/>
            <person name="Tice H."/>
            <person name="Han C."/>
            <person name="Goodwin L."/>
            <person name="Pitluck S."/>
            <person name="Liolios K."/>
            <person name="Ivanova N."/>
            <person name="Mavromatis K."/>
            <person name="Ovchinnikova G."/>
            <person name="Pati A."/>
            <person name="Chen A."/>
            <person name="Palaniappan K."/>
            <person name="Land M."/>
            <person name="Hauser L."/>
            <person name="Chang Y."/>
            <person name="Jeffries C."/>
            <person name="Lu M."/>
            <person name="Brettin T."/>
            <person name="Detter J."/>
            <person name="Goker M."/>
            <person name="Tindall B."/>
            <person name="Beck B."/>
            <person name="McDermott T."/>
            <person name="Woyke T."/>
            <person name="Bristow J."/>
            <person name="Eisen J."/>
            <person name="Markowitz V."/>
            <person name="Hugenholtz P."/>
            <person name="Kyrpides N."/>
            <person name="Klenk H."/>
            <person name="Cheng J."/>
        </authorList>
    </citation>
    <scope>NUCLEOTIDE SEQUENCE [LARGE SCALE GENOMIC DNA]</scope>
    <source>
        <strain evidence="8">ATCC BAA-798 / YNP1</strain>
    </source>
</reference>
<accession>D1CDT6</accession>
<dbReference type="Gene3D" id="3.40.50.150">
    <property type="entry name" value="Vaccinia Virus protein VP39"/>
    <property type="match status" value="2"/>
</dbReference>
<evidence type="ECO:0000256" key="1">
    <source>
        <dbReference type="ARBA" id="ARBA00022603"/>
    </source>
</evidence>
<dbReference type="SUPFAM" id="SSF53335">
    <property type="entry name" value="S-adenosyl-L-methionine-dependent methyltransferases"/>
    <property type="match status" value="1"/>
</dbReference>
<feature type="active site" description="Nucleophile" evidence="4">
    <location>
        <position position="361"/>
    </location>
</feature>
<dbReference type="PROSITE" id="PS51687">
    <property type="entry name" value="SAM_MT_RNA_M5U"/>
    <property type="match status" value="1"/>
</dbReference>
<organism evidence="7 8">
    <name type="scientific">Thermobaculum terrenum (strain ATCC BAA-798 / CCMEE 7001 / YNP1)</name>
    <dbReference type="NCBI Taxonomy" id="525904"/>
    <lineage>
        <taxon>Bacteria</taxon>
        <taxon>Bacillati</taxon>
        <taxon>Chloroflexota</taxon>
        <taxon>Chloroflexia</taxon>
        <taxon>Candidatus Thermobaculales</taxon>
        <taxon>Candidatus Thermobaculaceae</taxon>
        <taxon>Thermobaculum</taxon>
    </lineage>
</organism>
<dbReference type="KEGG" id="ttr:Tter_0170"/>
<feature type="binding site" evidence="4">
    <location>
        <position position="292"/>
    </location>
    <ligand>
        <name>S-adenosyl-L-methionine</name>
        <dbReference type="ChEBI" id="CHEBI:59789"/>
    </ligand>
</feature>
<proteinExistence type="inferred from homology"/>
<keyword evidence="2 4" id="KW-0808">Transferase</keyword>
<dbReference type="STRING" id="525904.Tter_0170"/>
<gene>
    <name evidence="7" type="ordered locus">Tter_0170</name>
</gene>
<dbReference type="PROSITE" id="PS50926">
    <property type="entry name" value="TRAM"/>
    <property type="match status" value="1"/>
</dbReference>
<dbReference type="Gene3D" id="2.40.50.140">
    <property type="entry name" value="Nucleic acid-binding proteins"/>
    <property type="match status" value="1"/>
</dbReference>
<dbReference type="HOGENOM" id="CLU_014689_7_0_0"/>
<evidence type="ECO:0000256" key="4">
    <source>
        <dbReference type="PROSITE-ProRule" id="PRU01024"/>
    </source>
</evidence>
<dbReference type="PANTHER" id="PTHR11061">
    <property type="entry name" value="RNA M5U METHYLTRANSFERASE"/>
    <property type="match status" value="1"/>
</dbReference>
<evidence type="ECO:0000313" key="8">
    <source>
        <dbReference type="Proteomes" id="UP000000323"/>
    </source>
</evidence>
<dbReference type="InterPro" id="IPR029063">
    <property type="entry name" value="SAM-dependent_MTases_sf"/>
</dbReference>
<dbReference type="eggNOG" id="COG2265">
    <property type="taxonomic scope" value="Bacteria"/>
</dbReference>
<feature type="binding site" evidence="4">
    <location>
        <position position="242"/>
    </location>
    <ligand>
        <name>S-adenosyl-L-methionine</name>
        <dbReference type="ChEBI" id="CHEBI:59789"/>
    </ligand>
</feature>
<dbReference type="InterPro" id="IPR030390">
    <property type="entry name" value="MeTrfase_TrmA_AS"/>
</dbReference>
<dbReference type="InterPro" id="IPR030391">
    <property type="entry name" value="MeTrfase_TrmA_CS"/>
</dbReference>